<accession>A0A1Q8ZQM7</accession>
<keyword evidence="2" id="KW-0479">Metal-binding</keyword>
<dbReference type="PANTHER" id="PTHR42978:SF6">
    <property type="entry name" value="QUORUM-QUENCHING LACTONASE YTNP-RELATED"/>
    <property type="match status" value="1"/>
</dbReference>
<evidence type="ECO:0000256" key="3">
    <source>
        <dbReference type="ARBA" id="ARBA00022801"/>
    </source>
</evidence>
<keyword evidence="4" id="KW-0862">Zinc</keyword>
<reference evidence="6 7" key="1">
    <citation type="submission" date="2016-09" db="EMBL/GenBank/DDBJ databases">
        <title>Rhizobium oryziradicis sp. nov., isolated from the root of rice.</title>
        <authorList>
            <person name="Zhao J."/>
            <person name="Zhang X."/>
        </authorList>
    </citation>
    <scope>NUCLEOTIDE SEQUENCE [LARGE SCALE GENOMIC DNA]</scope>
    <source>
        <strain evidence="6 7">N19</strain>
    </source>
</reference>
<dbReference type="CDD" id="cd07720">
    <property type="entry name" value="OPHC2-like_MBL-fold"/>
    <property type="match status" value="1"/>
</dbReference>
<keyword evidence="7" id="KW-1185">Reference proteome</keyword>
<dbReference type="OrthoDB" id="9773738at2"/>
<organism evidence="6 7">
    <name type="scientific">Rhizobium oryziradicis</name>
    <dbReference type="NCBI Taxonomy" id="1867956"/>
    <lineage>
        <taxon>Bacteria</taxon>
        <taxon>Pseudomonadati</taxon>
        <taxon>Pseudomonadota</taxon>
        <taxon>Alphaproteobacteria</taxon>
        <taxon>Hyphomicrobiales</taxon>
        <taxon>Rhizobiaceae</taxon>
        <taxon>Rhizobium/Agrobacterium group</taxon>
        <taxon>Rhizobium</taxon>
    </lineage>
</organism>
<comment type="caution">
    <text evidence="6">The sequence shown here is derived from an EMBL/GenBank/DDBJ whole genome shotgun (WGS) entry which is preliminary data.</text>
</comment>
<dbReference type="InterPro" id="IPR036866">
    <property type="entry name" value="RibonucZ/Hydroxyglut_hydro"/>
</dbReference>
<dbReference type="RefSeq" id="WP_075639857.1">
    <property type="nucleotide sequence ID" value="NZ_MKIM01000027.1"/>
</dbReference>
<dbReference type="STRING" id="1867956.BJF95_07335"/>
<comment type="similarity">
    <text evidence="1">Belongs to the metallo-beta-lactamase superfamily.</text>
</comment>
<dbReference type="GO" id="GO:0016787">
    <property type="term" value="F:hydrolase activity"/>
    <property type="evidence" value="ECO:0007669"/>
    <property type="project" value="UniProtKB-KW"/>
</dbReference>
<evidence type="ECO:0000313" key="7">
    <source>
        <dbReference type="Proteomes" id="UP000186894"/>
    </source>
</evidence>
<evidence type="ECO:0000313" key="6">
    <source>
        <dbReference type="EMBL" id="OLP44349.1"/>
    </source>
</evidence>
<evidence type="ECO:0000256" key="2">
    <source>
        <dbReference type="ARBA" id="ARBA00022723"/>
    </source>
</evidence>
<dbReference type="SUPFAM" id="SSF56281">
    <property type="entry name" value="Metallo-hydrolase/oxidoreductase"/>
    <property type="match status" value="1"/>
</dbReference>
<keyword evidence="3" id="KW-0378">Hydrolase</keyword>
<proteinExistence type="inferred from homology"/>
<dbReference type="InterPro" id="IPR001279">
    <property type="entry name" value="Metallo-B-lactamas"/>
</dbReference>
<evidence type="ECO:0000256" key="4">
    <source>
        <dbReference type="ARBA" id="ARBA00022833"/>
    </source>
</evidence>
<name>A0A1Q8ZQM7_9HYPH</name>
<dbReference type="GO" id="GO:0046872">
    <property type="term" value="F:metal ion binding"/>
    <property type="evidence" value="ECO:0007669"/>
    <property type="project" value="UniProtKB-KW"/>
</dbReference>
<protein>
    <recommendedName>
        <fullName evidence="5">Metallo-beta-lactamase domain-containing protein</fullName>
    </recommendedName>
</protein>
<dbReference type="AlphaFoldDB" id="A0A1Q8ZQM7"/>
<sequence>MNENVNPSALGPFRFSLGSVEIFAFCDGILAAPLANLYRRGSDQPTPEAFAGAPTQLSVNAFLVKVGGKLVLIDTGSGQLFGPDHGKLSSGLAQLGHFADEIDDIILTHIHADHSGGLISEGAPVFKKATLHIGKTEADFWLSPGAADAANVTERVKGQIARAHACIDPYDQQGRVHIFADDGAVLPGFSAILRAGHTPGHLTIRFESDGQVIAFVGDIVHGDKLQFADPSITIDFDYDQKNAAISRAVAFKQAADEGYLIAAAHIPFPGVGYVRRDGDHYRFEPLLHHS</sequence>
<dbReference type="InterPro" id="IPR051013">
    <property type="entry name" value="MBL_superfamily_lactonases"/>
</dbReference>
<dbReference type="EMBL" id="MKIM01000027">
    <property type="protein sequence ID" value="OLP44349.1"/>
    <property type="molecule type" value="Genomic_DNA"/>
</dbReference>
<dbReference type="Proteomes" id="UP000186894">
    <property type="component" value="Unassembled WGS sequence"/>
</dbReference>
<dbReference type="Pfam" id="PF00753">
    <property type="entry name" value="Lactamase_B"/>
    <property type="match status" value="1"/>
</dbReference>
<feature type="domain" description="Metallo-beta-lactamase" evidence="5">
    <location>
        <begin position="58"/>
        <end position="265"/>
    </location>
</feature>
<dbReference type="SMART" id="SM00849">
    <property type="entry name" value="Lactamase_B"/>
    <property type="match status" value="1"/>
</dbReference>
<dbReference type="PANTHER" id="PTHR42978">
    <property type="entry name" value="QUORUM-QUENCHING LACTONASE YTNP-RELATED-RELATED"/>
    <property type="match status" value="1"/>
</dbReference>
<gene>
    <name evidence="6" type="ORF">BJF95_07335</name>
</gene>
<evidence type="ECO:0000259" key="5">
    <source>
        <dbReference type="SMART" id="SM00849"/>
    </source>
</evidence>
<dbReference type="Gene3D" id="3.60.15.10">
    <property type="entry name" value="Ribonuclease Z/Hydroxyacylglutathione hydrolase-like"/>
    <property type="match status" value="1"/>
</dbReference>
<evidence type="ECO:0000256" key="1">
    <source>
        <dbReference type="ARBA" id="ARBA00007749"/>
    </source>
</evidence>